<reference evidence="2" key="2">
    <citation type="submission" date="2020-08" db="EMBL/GenBank/DDBJ databases">
        <title>The Agave Microbiome: Exploring the role of microbial communities in plant adaptations to desert environments.</title>
        <authorList>
            <person name="Partida-Martinez L.P."/>
        </authorList>
    </citation>
    <scope>NUCLEOTIDE SEQUENCE [LARGE SCALE GENOMIC DNA]</scope>
    <source>
        <strain evidence="2">AT2.8</strain>
    </source>
</reference>
<gene>
    <name evidence="1" type="ORF">F4694_006539</name>
</gene>
<dbReference type="AlphaFoldDB" id="A0A852TPQ3"/>
<reference evidence="2" key="1">
    <citation type="submission" date="2020-07" db="EMBL/GenBank/DDBJ databases">
        <authorList>
            <person name="Partida-Martinez L."/>
            <person name="Huntemann M."/>
            <person name="Clum A."/>
            <person name="Wang J."/>
            <person name="Palaniappan K."/>
            <person name="Ritter S."/>
            <person name="Chen I.-M."/>
            <person name="Stamatis D."/>
            <person name="Reddy T."/>
            <person name="O'Malley R."/>
            <person name="Daum C."/>
            <person name="Shapiro N."/>
            <person name="Ivanova N."/>
            <person name="Kyrpides N."/>
            <person name="Woyke T."/>
        </authorList>
    </citation>
    <scope>NUCLEOTIDE SEQUENCE [LARGE SCALE GENOMIC DNA]</scope>
    <source>
        <strain evidence="2">AT2.8</strain>
    </source>
</reference>
<protein>
    <submittedName>
        <fullName evidence="1">Uncharacterized protein</fullName>
    </submittedName>
</protein>
<name>A0A852TPQ3_9BACI</name>
<dbReference type="EMBL" id="JACCBX010000026">
    <property type="protein sequence ID" value="NYE09636.1"/>
    <property type="molecule type" value="Genomic_DNA"/>
</dbReference>
<evidence type="ECO:0000313" key="1">
    <source>
        <dbReference type="EMBL" id="NYE09636.1"/>
    </source>
</evidence>
<accession>A0A852TPQ3</accession>
<comment type="caution">
    <text evidence="1">The sequence shown here is derived from an EMBL/GenBank/DDBJ whole genome shotgun (WGS) entry which is preliminary data.</text>
</comment>
<sequence>MKFEIIPYVGAGMIKFGMNEKQLQKALQLNLKNLKNRQ</sequence>
<dbReference type="Proteomes" id="UP000548423">
    <property type="component" value="Unassembled WGS sequence"/>
</dbReference>
<proteinExistence type="predicted"/>
<evidence type="ECO:0000313" key="2">
    <source>
        <dbReference type="Proteomes" id="UP000548423"/>
    </source>
</evidence>
<organism evidence="1 2">
    <name type="scientific">Neobacillus niacini</name>
    <dbReference type="NCBI Taxonomy" id="86668"/>
    <lineage>
        <taxon>Bacteria</taxon>
        <taxon>Bacillati</taxon>
        <taxon>Bacillota</taxon>
        <taxon>Bacilli</taxon>
        <taxon>Bacillales</taxon>
        <taxon>Bacillaceae</taxon>
        <taxon>Neobacillus</taxon>
    </lineage>
</organism>